<feature type="compositionally biased region" description="Basic and acidic residues" evidence="1">
    <location>
        <begin position="19"/>
        <end position="42"/>
    </location>
</feature>
<proteinExistence type="predicted"/>
<dbReference type="Proteomes" id="UP000607653">
    <property type="component" value="Unassembled WGS sequence"/>
</dbReference>
<evidence type="ECO:0000313" key="3">
    <source>
        <dbReference type="Proteomes" id="UP000607653"/>
    </source>
</evidence>
<feature type="region of interest" description="Disordered" evidence="1">
    <location>
        <begin position="1"/>
        <end position="94"/>
    </location>
</feature>
<dbReference type="EMBL" id="DUZY01000001">
    <property type="protein sequence ID" value="DAD23185.1"/>
    <property type="molecule type" value="Genomic_DNA"/>
</dbReference>
<feature type="compositionally biased region" description="Basic and acidic residues" evidence="1">
    <location>
        <begin position="84"/>
        <end position="94"/>
    </location>
</feature>
<evidence type="ECO:0000313" key="2">
    <source>
        <dbReference type="EMBL" id="DAD23185.1"/>
    </source>
</evidence>
<protein>
    <submittedName>
        <fullName evidence="2">Uncharacterized protein</fullName>
    </submittedName>
</protein>
<name>A0A822XWP0_NELNU</name>
<gene>
    <name evidence="2" type="ORF">HUJ06_024648</name>
</gene>
<keyword evidence="3" id="KW-1185">Reference proteome</keyword>
<sequence length="128" mass="14372">MLLSASSSSRRLVPQKIISKNEKGREGERMKGTERWRERPDVEGPAAAAVLVMKQGREGERTKGTERGWMWRGPPLCSNGGDETGVRGRENEGDGERERLVLFCIRSKLSTQICICSKLLHTCPPHLR</sequence>
<reference evidence="2 3" key="1">
    <citation type="journal article" date="2020" name="Mol. Biol. Evol.">
        <title>Distinct Expression and Methylation Patterns for Genes with Different Fates following a Single Whole-Genome Duplication in Flowering Plants.</title>
        <authorList>
            <person name="Shi T."/>
            <person name="Rahmani R.S."/>
            <person name="Gugger P.F."/>
            <person name="Wang M."/>
            <person name="Li H."/>
            <person name="Zhang Y."/>
            <person name="Li Z."/>
            <person name="Wang Q."/>
            <person name="Van de Peer Y."/>
            <person name="Marchal K."/>
            <person name="Chen J."/>
        </authorList>
    </citation>
    <scope>NUCLEOTIDE SEQUENCE [LARGE SCALE GENOMIC DNA]</scope>
    <source>
        <tissue evidence="2">Leaf</tissue>
    </source>
</reference>
<accession>A0A822XWP0</accession>
<organism evidence="2 3">
    <name type="scientific">Nelumbo nucifera</name>
    <name type="common">Sacred lotus</name>
    <dbReference type="NCBI Taxonomy" id="4432"/>
    <lineage>
        <taxon>Eukaryota</taxon>
        <taxon>Viridiplantae</taxon>
        <taxon>Streptophyta</taxon>
        <taxon>Embryophyta</taxon>
        <taxon>Tracheophyta</taxon>
        <taxon>Spermatophyta</taxon>
        <taxon>Magnoliopsida</taxon>
        <taxon>Proteales</taxon>
        <taxon>Nelumbonaceae</taxon>
        <taxon>Nelumbo</taxon>
    </lineage>
</organism>
<feature type="compositionally biased region" description="Basic and acidic residues" evidence="1">
    <location>
        <begin position="55"/>
        <end position="66"/>
    </location>
</feature>
<dbReference type="AlphaFoldDB" id="A0A822XWP0"/>
<feature type="compositionally biased region" description="Low complexity" evidence="1">
    <location>
        <begin position="1"/>
        <end position="12"/>
    </location>
</feature>
<comment type="caution">
    <text evidence="2">The sequence shown here is derived from an EMBL/GenBank/DDBJ whole genome shotgun (WGS) entry which is preliminary data.</text>
</comment>
<evidence type="ECO:0000256" key="1">
    <source>
        <dbReference type="SAM" id="MobiDB-lite"/>
    </source>
</evidence>